<feature type="transmembrane region" description="Helical" evidence="1">
    <location>
        <begin position="24"/>
        <end position="48"/>
    </location>
</feature>
<dbReference type="OrthoDB" id="2857684at2"/>
<feature type="transmembrane region" description="Helical" evidence="1">
    <location>
        <begin position="54"/>
        <end position="74"/>
    </location>
</feature>
<evidence type="ECO:0000256" key="1">
    <source>
        <dbReference type="SAM" id="Phobius"/>
    </source>
</evidence>
<organism evidence="2 3">
    <name type="scientific">Paramesorhizobium deserti</name>
    <dbReference type="NCBI Taxonomy" id="1494590"/>
    <lineage>
        <taxon>Bacteria</taxon>
        <taxon>Pseudomonadati</taxon>
        <taxon>Pseudomonadota</taxon>
        <taxon>Alphaproteobacteria</taxon>
        <taxon>Hyphomicrobiales</taxon>
        <taxon>Phyllobacteriaceae</taxon>
        <taxon>Paramesorhizobium</taxon>
    </lineage>
</organism>
<reference evidence="2 3" key="1">
    <citation type="submission" date="2015-11" db="EMBL/GenBank/DDBJ databases">
        <title>Draft genome sequence of Paramesorhizobium deserti A-3-E, a strain highly resistant to diverse beta-lactam antibiotics.</title>
        <authorList>
            <person name="Lv R."/>
            <person name="Yang X."/>
            <person name="Fang N."/>
            <person name="Guo J."/>
            <person name="Luo X."/>
            <person name="Peng F."/>
            <person name="Yang R."/>
            <person name="Cui Y."/>
            <person name="Fang C."/>
            <person name="Song Y."/>
        </authorList>
    </citation>
    <scope>NUCLEOTIDE SEQUENCE [LARGE SCALE GENOMIC DNA]</scope>
    <source>
        <strain evidence="2 3">A-3-E</strain>
    </source>
</reference>
<dbReference type="AlphaFoldDB" id="A0A135HU77"/>
<name>A0A135HU77_9HYPH</name>
<comment type="caution">
    <text evidence="2">The sequence shown here is derived from an EMBL/GenBank/DDBJ whole genome shotgun (WGS) entry which is preliminary data.</text>
</comment>
<keyword evidence="1" id="KW-0812">Transmembrane</keyword>
<keyword evidence="1" id="KW-0472">Membrane</keyword>
<dbReference type="RefSeq" id="WP_068882319.1">
    <property type="nucleotide sequence ID" value="NZ_LNTU01000023.1"/>
</dbReference>
<keyword evidence="1" id="KW-1133">Transmembrane helix</keyword>
<accession>A0A135HU77</accession>
<evidence type="ECO:0000313" key="2">
    <source>
        <dbReference type="EMBL" id="KXF76748.1"/>
    </source>
</evidence>
<gene>
    <name evidence="2" type="ORF">ATN84_12005</name>
</gene>
<sequence>MNFINDQELALRLKDNAVSSKEKYLYFILFIFITTVLSSPIVTTYLYTGNINKFDYIIDSINIISFIIGSTLCYKTNKSGDDKDFIERMICISFPVLIKSIVILLLVSMFYYTTIQIIGWRENIDESAIYDLPPAIFIILYYYWRLNASMKIAAN</sequence>
<protein>
    <submittedName>
        <fullName evidence="2">Uncharacterized protein</fullName>
    </submittedName>
</protein>
<evidence type="ECO:0000313" key="3">
    <source>
        <dbReference type="Proteomes" id="UP000070107"/>
    </source>
</evidence>
<proteinExistence type="predicted"/>
<keyword evidence="3" id="KW-1185">Reference proteome</keyword>
<feature type="transmembrane region" description="Helical" evidence="1">
    <location>
        <begin position="94"/>
        <end position="115"/>
    </location>
</feature>
<dbReference type="Proteomes" id="UP000070107">
    <property type="component" value="Unassembled WGS sequence"/>
</dbReference>
<dbReference type="EMBL" id="LNTU01000023">
    <property type="protein sequence ID" value="KXF76748.1"/>
    <property type="molecule type" value="Genomic_DNA"/>
</dbReference>
<feature type="transmembrane region" description="Helical" evidence="1">
    <location>
        <begin position="127"/>
        <end position="144"/>
    </location>
</feature>